<dbReference type="InterPro" id="IPR029188">
    <property type="entry name" value="Rrp14_N"/>
</dbReference>
<reference evidence="4" key="3">
    <citation type="submission" date="2015-04" db="UniProtKB">
        <authorList>
            <consortium name="EnsemblPlants"/>
        </authorList>
    </citation>
    <scope>IDENTIFICATION</scope>
    <source>
        <strain evidence="4">cv. Jemalong A17</strain>
    </source>
</reference>
<dbReference type="GO" id="GO:0005730">
    <property type="term" value="C:nucleolus"/>
    <property type="evidence" value="ECO:0000318"/>
    <property type="project" value="GO_Central"/>
</dbReference>
<evidence type="ECO:0000256" key="1">
    <source>
        <dbReference type="SAM" id="MobiDB-lite"/>
    </source>
</evidence>
<accession>A0A072VB89</accession>
<dbReference type="EMBL" id="CM001218">
    <property type="protein sequence ID" value="KEH38713.1"/>
    <property type="molecule type" value="Genomic_DNA"/>
</dbReference>
<gene>
    <name evidence="3" type="ordered locus">MTR_2g079000</name>
</gene>
<dbReference type="GO" id="GO:0003723">
    <property type="term" value="F:RNA binding"/>
    <property type="evidence" value="ECO:0000318"/>
    <property type="project" value="GO_Central"/>
</dbReference>
<name>A0A072VB89_MEDTR</name>
<evidence type="ECO:0000259" key="2">
    <source>
        <dbReference type="Pfam" id="PF15459"/>
    </source>
</evidence>
<dbReference type="PANTHER" id="PTHR14369">
    <property type="entry name" value="SURFEIT LOCUS PROTEIN 6"/>
    <property type="match status" value="1"/>
</dbReference>
<dbReference type="PANTHER" id="PTHR14369:SF0">
    <property type="entry name" value="SURFEIT LOCUS PROTEIN 6"/>
    <property type="match status" value="1"/>
</dbReference>
<dbReference type="Proteomes" id="UP000002051">
    <property type="component" value="Chromosome 2"/>
</dbReference>
<protein>
    <submittedName>
        <fullName evidence="3">Surfeit locus protein</fullName>
    </submittedName>
</protein>
<feature type="region of interest" description="Disordered" evidence="1">
    <location>
        <begin position="184"/>
        <end position="225"/>
    </location>
</feature>
<dbReference type="EnsemblPlants" id="KEH38713">
    <property type="protein sequence ID" value="KEH38713"/>
    <property type="gene ID" value="MTR_2g079000"/>
</dbReference>
<reference evidence="3 5" key="1">
    <citation type="journal article" date="2011" name="Nature">
        <title>The Medicago genome provides insight into the evolution of rhizobial symbioses.</title>
        <authorList>
            <person name="Young N.D."/>
            <person name="Debelle F."/>
            <person name="Oldroyd G.E."/>
            <person name="Geurts R."/>
            <person name="Cannon S.B."/>
            <person name="Udvardi M.K."/>
            <person name="Benedito V.A."/>
            <person name="Mayer K.F."/>
            <person name="Gouzy J."/>
            <person name="Schoof H."/>
            <person name="Van de Peer Y."/>
            <person name="Proost S."/>
            <person name="Cook D.R."/>
            <person name="Meyers B.C."/>
            <person name="Spannagl M."/>
            <person name="Cheung F."/>
            <person name="De Mita S."/>
            <person name="Krishnakumar V."/>
            <person name="Gundlach H."/>
            <person name="Zhou S."/>
            <person name="Mudge J."/>
            <person name="Bharti A.K."/>
            <person name="Murray J.D."/>
            <person name="Naoumkina M.A."/>
            <person name="Rosen B."/>
            <person name="Silverstein K.A."/>
            <person name="Tang H."/>
            <person name="Rombauts S."/>
            <person name="Zhao P.X."/>
            <person name="Zhou P."/>
            <person name="Barbe V."/>
            <person name="Bardou P."/>
            <person name="Bechner M."/>
            <person name="Bellec A."/>
            <person name="Berger A."/>
            <person name="Berges H."/>
            <person name="Bidwell S."/>
            <person name="Bisseling T."/>
            <person name="Choisne N."/>
            <person name="Couloux A."/>
            <person name="Denny R."/>
            <person name="Deshpande S."/>
            <person name="Dai X."/>
            <person name="Doyle J.J."/>
            <person name="Dudez A.M."/>
            <person name="Farmer A.D."/>
            <person name="Fouteau S."/>
            <person name="Franken C."/>
            <person name="Gibelin C."/>
            <person name="Gish J."/>
            <person name="Goldstein S."/>
            <person name="Gonzalez A.J."/>
            <person name="Green P.J."/>
            <person name="Hallab A."/>
            <person name="Hartog M."/>
            <person name="Hua A."/>
            <person name="Humphray S.J."/>
            <person name="Jeong D.H."/>
            <person name="Jing Y."/>
            <person name="Jocker A."/>
            <person name="Kenton S.M."/>
            <person name="Kim D.J."/>
            <person name="Klee K."/>
            <person name="Lai H."/>
            <person name="Lang C."/>
            <person name="Lin S."/>
            <person name="Macmil S.L."/>
            <person name="Magdelenat G."/>
            <person name="Matthews L."/>
            <person name="McCorrison J."/>
            <person name="Monaghan E.L."/>
            <person name="Mun J.H."/>
            <person name="Najar F.Z."/>
            <person name="Nicholson C."/>
            <person name="Noirot C."/>
            <person name="O'Bleness M."/>
            <person name="Paule C.R."/>
            <person name="Poulain J."/>
            <person name="Prion F."/>
            <person name="Qin B."/>
            <person name="Qu C."/>
            <person name="Retzel E.F."/>
            <person name="Riddle C."/>
            <person name="Sallet E."/>
            <person name="Samain S."/>
            <person name="Samson N."/>
            <person name="Sanders I."/>
            <person name="Saurat O."/>
            <person name="Scarpelli C."/>
            <person name="Schiex T."/>
            <person name="Segurens B."/>
            <person name="Severin A.J."/>
            <person name="Sherrier D.J."/>
            <person name="Shi R."/>
            <person name="Sims S."/>
            <person name="Singer S.R."/>
            <person name="Sinharoy S."/>
            <person name="Sterck L."/>
            <person name="Viollet A."/>
            <person name="Wang B.B."/>
            <person name="Wang K."/>
            <person name="Wang M."/>
            <person name="Wang X."/>
            <person name="Warfsmann J."/>
            <person name="Weissenbach J."/>
            <person name="White D.D."/>
            <person name="White J.D."/>
            <person name="Wiley G.B."/>
            <person name="Wincker P."/>
            <person name="Xing Y."/>
            <person name="Yang L."/>
            <person name="Yao Z."/>
            <person name="Ying F."/>
            <person name="Zhai J."/>
            <person name="Zhou L."/>
            <person name="Zuber A."/>
            <person name="Denarie J."/>
            <person name="Dixon R.A."/>
            <person name="May G.D."/>
            <person name="Schwartz D.C."/>
            <person name="Rogers J."/>
            <person name="Quetier F."/>
            <person name="Town C.D."/>
            <person name="Roe B.A."/>
        </authorList>
    </citation>
    <scope>NUCLEOTIDE SEQUENCE [LARGE SCALE GENOMIC DNA]</scope>
    <source>
        <strain evidence="3">A17</strain>
        <strain evidence="4 5">cv. Jemalong A17</strain>
    </source>
</reference>
<dbReference type="GO" id="GO:0003677">
    <property type="term" value="F:DNA binding"/>
    <property type="evidence" value="ECO:0000318"/>
    <property type="project" value="GO_Central"/>
</dbReference>
<proteinExistence type="predicted"/>
<dbReference type="STRING" id="3880.A0A072VB89"/>
<dbReference type="GO" id="GO:0042273">
    <property type="term" value="P:ribosomal large subunit biogenesis"/>
    <property type="evidence" value="ECO:0000318"/>
    <property type="project" value="GO_Central"/>
</dbReference>
<dbReference type="InterPro" id="IPR007019">
    <property type="entry name" value="SURF6"/>
</dbReference>
<feature type="domain" description="Ribosomal RNA-processing protein 14 N-terminal" evidence="2">
    <location>
        <begin position="25"/>
        <end position="84"/>
    </location>
</feature>
<evidence type="ECO:0000313" key="4">
    <source>
        <dbReference type="EnsemblPlants" id="KEH38713"/>
    </source>
</evidence>
<sequence>MEIKKKQKGVADLGACQDSDLESMIHENSHFFDKSIELIPAKFYLPTDDNEKPWFQGLSKGAKAKAKRKTIDNIMKSRRDRLDPNKPSATTLDERKIEFPEEKVIKEATEALKELVFGNVKLQKGEMHGKRKVFKNKELERAKKLEEVKKNDPEKGEAIAKKEAWKAAMKRASGIKVHDDPKLIKRSIQKRKKRQQKNAVKWEERVQTRDQLKSEKQLKKVSKYS</sequence>
<keyword evidence="5" id="KW-1185">Reference proteome</keyword>
<feature type="compositionally biased region" description="Basic and acidic residues" evidence="1">
    <location>
        <begin position="200"/>
        <end position="218"/>
    </location>
</feature>
<organism evidence="3 5">
    <name type="scientific">Medicago truncatula</name>
    <name type="common">Barrel medic</name>
    <name type="synonym">Medicago tribuloides</name>
    <dbReference type="NCBI Taxonomy" id="3880"/>
    <lineage>
        <taxon>Eukaryota</taxon>
        <taxon>Viridiplantae</taxon>
        <taxon>Streptophyta</taxon>
        <taxon>Embryophyta</taxon>
        <taxon>Tracheophyta</taxon>
        <taxon>Spermatophyta</taxon>
        <taxon>Magnoliopsida</taxon>
        <taxon>eudicotyledons</taxon>
        <taxon>Gunneridae</taxon>
        <taxon>Pentapetalae</taxon>
        <taxon>rosids</taxon>
        <taxon>fabids</taxon>
        <taxon>Fabales</taxon>
        <taxon>Fabaceae</taxon>
        <taxon>Papilionoideae</taxon>
        <taxon>50 kb inversion clade</taxon>
        <taxon>NPAAA clade</taxon>
        <taxon>Hologalegina</taxon>
        <taxon>IRL clade</taxon>
        <taxon>Trifolieae</taxon>
        <taxon>Medicago</taxon>
    </lineage>
</organism>
<dbReference type="AlphaFoldDB" id="A0A072VB89"/>
<dbReference type="Pfam" id="PF15459">
    <property type="entry name" value="RRP14"/>
    <property type="match status" value="1"/>
</dbReference>
<dbReference type="GO" id="GO:0042274">
    <property type="term" value="P:ribosomal small subunit biogenesis"/>
    <property type="evidence" value="ECO:0000318"/>
    <property type="project" value="GO_Central"/>
</dbReference>
<evidence type="ECO:0000313" key="5">
    <source>
        <dbReference type="Proteomes" id="UP000002051"/>
    </source>
</evidence>
<evidence type="ECO:0000313" key="3">
    <source>
        <dbReference type="EMBL" id="KEH38713.1"/>
    </source>
</evidence>
<feature type="compositionally biased region" description="Basic residues" evidence="1">
    <location>
        <begin position="184"/>
        <end position="196"/>
    </location>
</feature>
<reference evidence="3 5" key="2">
    <citation type="journal article" date="2014" name="BMC Genomics">
        <title>An improved genome release (version Mt4.0) for the model legume Medicago truncatula.</title>
        <authorList>
            <person name="Tang H."/>
            <person name="Krishnakumar V."/>
            <person name="Bidwell S."/>
            <person name="Rosen B."/>
            <person name="Chan A."/>
            <person name="Zhou S."/>
            <person name="Gentzbittel L."/>
            <person name="Childs K.L."/>
            <person name="Yandell M."/>
            <person name="Gundlach H."/>
            <person name="Mayer K.F."/>
            <person name="Schwartz D.C."/>
            <person name="Town C.D."/>
        </authorList>
    </citation>
    <scope>GENOME REANNOTATION</scope>
    <source>
        <strain evidence="3">A17</strain>
        <strain evidence="4 5">cv. Jemalong A17</strain>
    </source>
</reference>
<dbReference type="HOGENOM" id="CLU_1231486_0_0_1"/>